<accession>A0A0R2Q9X1</accession>
<keyword evidence="6 11" id="KW-1133">Transmembrane helix</keyword>
<protein>
    <recommendedName>
        <fullName evidence="11">Na(+)/H(+) antiporter NhaA</fullName>
    </recommendedName>
    <alternativeName>
        <fullName evidence="11">Sodium/proton antiporter NhaA</fullName>
    </alternativeName>
</protein>
<keyword evidence="5 11" id="KW-0812">Transmembrane</keyword>
<feature type="transmembrane region" description="Helical" evidence="11">
    <location>
        <begin position="298"/>
        <end position="316"/>
    </location>
</feature>
<evidence type="ECO:0000313" key="12">
    <source>
        <dbReference type="EMBL" id="KRO47086.1"/>
    </source>
</evidence>
<feature type="transmembrane region" description="Helical" evidence="11">
    <location>
        <begin position="107"/>
        <end position="129"/>
    </location>
</feature>
<feature type="transmembrane region" description="Helical" evidence="11">
    <location>
        <begin position="135"/>
        <end position="155"/>
    </location>
</feature>
<feature type="transmembrane region" description="Helical" evidence="11">
    <location>
        <begin position="369"/>
        <end position="390"/>
    </location>
</feature>
<comment type="subcellular location">
    <subcellularLocation>
        <location evidence="1">Cell inner membrane</location>
        <topology evidence="1">Multi-pass membrane protein</topology>
    </subcellularLocation>
    <subcellularLocation>
        <location evidence="11">Cell membrane</location>
        <topology evidence="11">Multi-pass membrane protein</topology>
    </subcellularLocation>
</comment>
<feature type="transmembrane region" description="Helical" evidence="11">
    <location>
        <begin position="76"/>
        <end position="95"/>
    </location>
</feature>
<keyword evidence="9 11" id="KW-0472">Membrane</keyword>
<feature type="transmembrane region" description="Helical" evidence="11">
    <location>
        <begin position="328"/>
        <end position="349"/>
    </location>
</feature>
<evidence type="ECO:0000256" key="7">
    <source>
        <dbReference type="ARBA" id="ARBA00023053"/>
    </source>
</evidence>
<keyword evidence="2 11" id="KW-0813">Transport</keyword>
<dbReference type="EMBL" id="LIBJ01000196">
    <property type="protein sequence ID" value="KRO47086.1"/>
    <property type="molecule type" value="Genomic_DNA"/>
</dbReference>
<gene>
    <name evidence="11" type="primary">nhaA</name>
    <name evidence="12" type="ORF">ABR75_03060</name>
</gene>
<proteinExistence type="inferred from homology"/>
<sequence>MNRHAQTHNSQRVRALAPLQDFLHTESAGAVLLAFGAILALLWANSPWSASYESLWNSHIALTIAGHSLDLDLRHWVNDGLMTIFFFVVGLEIKREVTDGHLSERRAALLPGFAAFGGMLIPALIYLAIAGSSAPRGWAIPVATDIALAVGVISVMGKKLPASLRAFLLGLAIVDDIGAIIIIAAVYSTGVSFGWLLVSIIGVSAVVVARRLGVQSVLLYVAVGVAIWLGLYQGGVHPTLAGVVMGLLTPSIVRKQTDLVDIEELSDASASVDLGSPSSKAEKSVSVVEWLQHVLHPWTSFLIVPIFALANSGIHISLNGLRDAAGSAVTWGVFFGLMLGKPLGVVIATRAAVRSGISDLPEGSTTRQIMGVGMASGIGFTVAIFITKLALTDPIQQEHAKLAILLASVAAAGLAMLLLKTPASRPANLGNNEKHDSGAKNA</sequence>
<comment type="catalytic activity">
    <reaction evidence="11">
        <text>Na(+)(in) + 2 H(+)(out) = Na(+)(out) + 2 H(+)(in)</text>
        <dbReference type="Rhea" id="RHEA:29251"/>
        <dbReference type="ChEBI" id="CHEBI:15378"/>
        <dbReference type="ChEBI" id="CHEBI:29101"/>
    </reaction>
</comment>
<keyword evidence="3 11" id="KW-0050">Antiport</keyword>
<evidence type="ECO:0000256" key="5">
    <source>
        <dbReference type="ARBA" id="ARBA00022692"/>
    </source>
</evidence>
<dbReference type="GO" id="GO:0005886">
    <property type="term" value="C:plasma membrane"/>
    <property type="evidence" value="ECO:0007669"/>
    <property type="project" value="UniProtKB-SubCell"/>
</dbReference>
<evidence type="ECO:0000256" key="4">
    <source>
        <dbReference type="ARBA" id="ARBA00022475"/>
    </source>
</evidence>
<evidence type="ECO:0000256" key="3">
    <source>
        <dbReference type="ARBA" id="ARBA00022449"/>
    </source>
</evidence>
<name>A0A0R2Q9X1_9ACTN</name>
<reference evidence="12 13" key="1">
    <citation type="submission" date="2015-10" db="EMBL/GenBank/DDBJ databases">
        <title>Metagenome-Assembled Genomes uncover a global brackish microbiome.</title>
        <authorList>
            <person name="Hugerth L.W."/>
            <person name="Larsson J."/>
            <person name="Alneberg J."/>
            <person name="Lindh M.V."/>
            <person name="Legrand C."/>
            <person name="Pinhassi J."/>
            <person name="Andersson A.F."/>
        </authorList>
    </citation>
    <scope>NUCLEOTIDE SEQUENCE [LARGE SCALE GENOMIC DNA]</scope>
    <source>
        <strain evidence="12">BACL6 MAG-120924-bin43</strain>
    </source>
</reference>
<evidence type="ECO:0000256" key="9">
    <source>
        <dbReference type="ARBA" id="ARBA00023136"/>
    </source>
</evidence>
<evidence type="ECO:0000256" key="6">
    <source>
        <dbReference type="ARBA" id="ARBA00022989"/>
    </source>
</evidence>
<comment type="function">
    <text evidence="11">Na(+)/H(+) antiporter that extrudes sodium in exchange for external protons.</text>
</comment>
<evidence type="ECO:0000256" key="1">
    <source>
        <dbReference type="ARBA" id="ARBA00004429"/>
    </source>
</evidence>
<dbReference type="NCBIfam" id="TIGR00773">
    <property type="entry name" value="NhaA"/>
    <property type="match status" value="1"/>
</dbReference>
<feature type="transmembrane region" description="Helical" evidence="11">
    <location>
        <begin position="193"/>
        <end position="210"/>
    </location>
</feature>
<evidence type="ECO:0000313" key="13">
    <source>
        <dbReference type="Proteomes" id="UP000051017"/>
    </source>
</evidence>
<keyword evidence="7 11" id="KW-0915">Sodium</keyword>
<dbReference type="Gene3D" id="1.20.1530.10">
    <property type="entry name" value="Na+/H+ antiporter like domain"/>
    <property type="match status" value="1"/>
</dbReference>
<dbReference type="PANTHER" id="PTHR30341:SF0">
    <property type="entry name" value="NA(+)_H(+) ANTIPORTER NHAA"/>
    <property type="match status" value="1"/>
</dbReference>
<dbReference type="Pfam" id="PF06965">
    <property type="entry name" value="Na_H_antiport_1"/>
    <property type="match status" value="1"/>
</dbReference>
<organism evidence="12 13">
    <name type="scientific">Acidimicrobiia bacterium BACL6 MAG-120924-bin43</name>
    <dbReference type="NCBI Taxonomy" id="1655583"/>
    <lineage>
        <taxon>Bacteria</taxon>
        <taxon>Bacillati</taxon>
        <taxon>Actinomycetota</taxon>
        <taxon>Acidimicrobiia</taxon>
        <taxon>acIV cluster</taxon>
    </lineage>
</organism>
<comment type="caution">
    <text evidence="12">The sequence shown here is derived from an EMBL/GenBank/DDBJ whole genome shotgun (WGS) entry which is preliminary data.</text>
</comment>
<dbReference type="GO" id="GO:0015385">
    <property type="term" value="F:sodium:proton antiporter activity"/>
    <property type="evidence" value="ECO:0007669"/>
    <property type="project" value="UniProtKB-UniRule"/>
</dbReference>
<feature type="transmembrane region" description="Helical" evidence="11">
    <location>
        <begin position="217"/>
        <end position="235"/>
    </location>
</feature>
<dbReference type="GO" id="GO:0006885">
    <property type="term" value="P:regulation of pH"/>
    <property type="evidence" value="ECO:0007669"/>
    <property type="project" value="UniProtKB-UniRule"/>
</dbReference>
<evidence type="ECO:0000256" key="10">
    <source>
        <dbReference type="ARBA" id="ARBA00023201"/>
    </source>
</evidence>
<dbReference type="AlphaFoldDB" id="A0A0R2Q9X1"/>
<dbReference type="InterPro" id="IPR023171">
    <property type="entry name" value="Na/H_antiporter_dom_sf"/>
</dbReference>
<evidence type="ECO:0000256" key="11">
    <source>
        <dbReference type="HAMAP-Rule" id="MF_01844"/>
    </source>
</evidence>
<dbReference type="HAMAP" id="MF_01844">
    <property type="entry name" value="NhaA"/>
    <property type="match status" value="1"/>
</dbReference>
<feature type="transmembrane region" description="Helical" evidence="11">
    <location>
        <begin position="402"/>
        <end position="419"/>
    </location>
</feature>
<keyword evidence="8 11" id="KW-0406">Ion transport</keyword>
<keyword evidence="10 11" id="KW-0739">Sodium transport</keyword>
<dbReference type="PANTHER" id="PTHR30341">
    <property type="entry name" value="SODIUM ION/PROTON ANTIPORTER NHAA-RELATED"/>
    <property type="match status" value="1"/>
</dbReference>
<evidence type="ECO:0000256" key="2">
    <source>
        <dbReference type="ARBA" id="ARBA00022448"/>
    </source>
</evidence>
<feature type="transmembrane region" description="Helical" evidence="11">
    <location>
        <begin position="21"/>
        <end position="44"/>
    </location>
</feature>
<dbReference type="InterPro" id="IPR004670">
    <property type="entry name" value="NhaA"/>
</dbReference>
<keyword evidence="4 11" id="KW-1003">Cell membrane</keyword>
<comment type="similarity">
    <text evidence="11">Belongs to the NhaA Na(+)/H(+) (TC 2.A.33) antiporter family.</text>
</comment>
<feature type="transmembrane region" description="Helical" evidence="11">
    <location>
        <begin position="167"/>
        <end position="187"/>
    </location>
</feature>
<evidence type="ECO:0000256" key="8">
    <source>
        <dbReference type="ARBA" id="ARBA00023065"/>
    </source>
</evidence>
<dbReference type="Proteomes" id="UP000051017">
    <property type="component" value="Unassembled WGS sequence"/>
</dbReference>